<gene>
    <name evidence="6" type="ORF">SAMN05444002_1444</name>
</gene>
<evidence type="ECO:0000256" key="5">
    <source>
        <dbReference type="SAM" id="Phobius"/>
    </source>
</evidence>
<feature type="transmembrane region" description="Helical" evidence="5">
    <location>
        <begin position="20"/>
        <end position="41"/>
    </location>
</feature>
<organism evidence="6 7">
    <name type="scientific">Vannielia litorea</name>
    <dbReference type="NCBI Taxonomy" id="1217970"/>
    <lineage>
        <taxon>Bacteria</taxon>
        <taxon>Pseudomonadati</taxon>
        <taxon>Pseudomonadota</taxon>
        <taxon>Alphaproteobacteria</taxon>
        <taxon>Rhodobacterales</taxon>
        <taxon>Paracoccaceae</taxon>
        <taxon>Vannielia</taxon>
    </lineage>
</organism>
<evidence type="ECO:0000256" key="4">
    <source>
        <dbReference type="ARBA" id="ARBA00023136"/>
    </source>
</evidence>
<protein>
    <recommendedName>
        <fullName evidence="8">Neutral zinc metallopeptidase</fullName>
    </recommendedName>
</protein>
<evidence type="ECO:0008006" key="8">
    <source>
        <dbReference type="Google" id="ProtNLM"/>
    </source>
</evidence>
<evidence type="ECO:0000256" key="3">
    <source>
        <dbReference type="ARBA" id="ARBA00022989"/>
    </source>
</evidence>
<name>A0A1N6F7M0_9RHOB</name>
<dbReference type="PANTHER" id="PTHR30168">
    <property type="entry name" value="PUTATIVE MEMBRANE PROTEIN YPFJ"/>
    <property type="match status" value="1"/>
</dbReference>
<keyword evidence="4 5" id="KW-0472">Membrane</keyword>
<evidence type="ECO:0000256" key="1">
    <source>
        <dbReference type="ARBA" id="ARBA00004167"/>
    </source>
</evidence>
<dbReference type="OrthoDB" id="9774900at2"/>
<dbReference type="Proteomes" id="UP000184932">
    <property type="component" value="Unassembled WGS sequence"/>
</dbReference>
<dbReference type="InterPro" id="IPR007343">
    <property type="entry name" value="Uncharacterised_pept_Zn_put"/>
</dbReference>
<dbReference type="Pfam" id="PF04228">
    <property type="entry name" value="Zn_peptidase"/>
    <property type="match status" value="1"/>
</dbReference>
<sequence>MKWRGRRGSRNVIDRRGVSAGKAGGLGGVGLIAVLVIGYFLGIDVTPLLNGGGGVPVETGGERRALSEAERASGQFVSVVLADTEEVWGAVFPEQLGRDYRPTQLVLFSDRITSGCGGANAATGPFYCPADSRVYLDTSFFATLQNRLGAGGDFAAAYVVAHEVGHHIQNELGILGQVNRARVEARGAEANALSVRLELQADCLAGVWARHAEARLGTVEPGDLQEAMNAAQQIGDDVLQRNAGRVPMPETFSHGSAEQRQGWFAKGYERGVVEDCDTFGTARL</sequence>
<reference evidence="7" key="1">
    <citation type="submission" date="2016-11" db="EMBL/GenBank/DDBJ databases">
        <authorList>
            <person name="Varghese N."/>
            <person name="Submissions S."/>
        </authorList>
    </citation>
    <scope>NUCLEOTIDE SEQUENCE [LARGE SCALE GENOMIC DNA]</scope>
    <source>
        <strain evidence="7">DSM 29440</strain>
    </source>
</reference>
<comment type="subcellular location">
    <subcellularLocation>
        <location evidence="1">Membrane</location>
        <topology evidence="1">Single-pass membrane protein</topology>
    </subcellularLocation>
</comment>
<keyword evidence="3 5" id="KW-1133">Transmembrane helix</keyword>
<dbReference type="GO" id="GO:0016020">
    <property type="term" value="C:membrane"/>
    <property type="evidence" value="ECO:0007669"/>
    <property type="project" value="UniProtKB-SubCell"/>
</dbReference>
<dbReference type="STRING" id="1217970.SAMN05444002_1444"/>
<keyword evidence="2 5" id="KW-0812">Transmembrane</keyword>
<keyword evidence="7" id="KW-1185">Reference proteome</keyword>
<dbReference type="RefSeq" id="WP_074255517.1">
    <property type="nucleotide sequence ID" value="NZ_FSRL01000001.1"/>
</dbReference>
<evidence type="ECO:0000313" key="7">
    <source>
        <dbReference type="Proteomes" id="UP000184932"/>
    </source>
</evidence>
<dbReference type="AlphaFoldDB" id="A0A1N6F7M0"/>
<evidence type="ECO:0000256" key="2">
    <source>
        <dbReference type="ARBA" id="ARBA00022692"/>
    </source>
</evidence>
<proteinExistence type="predicted"/>
<accession>A0A1N6F7M0</accession>
<evidence type="ECO:0000313" key="6">
    <source>
        <dbReference type="EMBL" id="SIN91250.1"/>
    </source>
</evidence>
<dbReference type="EMBL" id="FSRL01000001">
    <property type="protein sequence ID" value="SIN91250.1"/>
    <property type="molecule type" value="Genomic_DNA"/>
</dbReference>
<dbReference type="PANTHER" id="PTHR30168:SF0">
    <property type="entry name" value="INNER MEMBRANE PROTEIN"/>
    <property type="match status" value="1"/>
</dbReference>